<evidence type="ECO:0000256" key="9">
    <source>
        <dbReference type="SAM" id="MobiDB-lite"/>
    </source>
</evidence>
<evidence type="ECO:0000256" key="5">
    <source>
        <dbReference type="ARBA" id="ARBA00022801"/>
    </source>
</evidence>
<comment type="function">
    <text evidence="7">Degrades oligopeptides.</text>
</comment>
<dbReference type="GO" id="GO:0008236">
    <property type="term" value="F:serine-type peptidase activity"/>
    <property type="evidence" value="ECO:0007669"/>
    <property type="project" value="UniProtKB-UniRule"/>
</dbReference>
<keyword evidence="5 7" id="KW-0378">Hydrolase</keyword>
<evidence type="ECO:0000256" key="1">
    <source>
        <dbReference type="ARBA" id="ARBA00004496"/>
    </source>
</evidence>
<dbReference type="SUPFAM" id="SSF69304">
    <property type="entry name" value="Tricorn protease N-terminal domain"/>
    <property type="match status" value="1"/>
</dbReference>
<comment type="similarity">
    <text evidence="2 7">Belongs to the peptidase S41B family.</text>
</comment>
<feature type="domain" description="Tail specific protease" evidence="10">
    <location>
        <begin position="898"/>
        <end position="1052"/>
    </location>
</feature>
<feature type="region of interest" description="Disordered" evidence="9">
    <location>
        <begin position="557"/>
        <end position="602"/>
    </location>
</feature>
<evidence type="ECO:0000256" key="6">
    <source>
        <dbReference type="ARBA" id="ARBA00022825"/>
    </source>
</evidence>
<evidence type="ECO:0000256" key="4">
    <source>
        <dbReference type="ARBA" id="ARBA00022670"/>
    </source>
</evidence>
<evidence type="ECO:0000256" key="8">
    <source>
        <dbReference type="PIRSR" id="PIRSR036421-1"/>
    </source>
</evidence>
<feature type="compositionally biased region" description="Basic and acidic residues" evidence="9">
    <location>
        <begin position="557"/>
        <end position="600"/>
    </location>
</feature>
<reference evidence="12" key="2">
    <citation type="journal article" date="2021" name="PeerJ">
        <title>Extensive microbial diversity within the chicken gut microbiome revealed by metagenomics and culture.</title>
        <authorList>
            <person name="Gilroy R."/>
            <person name="Ravi A."/>
            <person name="Getino M."/>
            <person name="Pursley I."/>
            <person name="Horton D.L."/>
            <person name="Alikhan N.F."/>
            <person name="Baker D."/>
            <person name="Gharbi K."/>
            <person name="Hall N."/>
            <person name="Watson M."/>
            <person name="Adriaenssens E.M."/>
            <person name="Foster-Nyarko E."/>
            <person name="Jarju S."/>
            <person name="Secka A."/>
            <person name="Antonio M."/>
            <person name="Oren A."/>
            <person name="Chaudhuri R.R."/>
            <person name="La Ragione R."/>
            <person name="Hildebrand F."/>
            <person name="Pallen M.J."/>
        </authorList>
    </citation>
    <scope>NUCLEOTIDE SEQUENCE</scope>
    <source>
        <strain evidence="12">B2-22910</strain>
    </source>
</reference>
<dbReference type="PANTHER" id="PTHR43253">
    <property type="entry name" value="TRICORN PROTEASE HOMOLOG 2-RELATED"/>
    <property type="match status" value="1"/>
</dbReference>
<name>A0A9D9IF83_9BACT</name>
<dbReference type="PANTHER" id="PTHR43253:SF1">
    <property type="entry name" value="TRICORN PROTEASE HOMOLOG 2-RELATED"/>
    <property type="match status" value="1"/>
</dbReference>
<sequence>MAVSAAASADDGVAPLWMRYPKISPDGTMIAFSYRGDIYYVPVSGGEAVRLTSSASFESQPVWSNDSRTIAFVSDRFGGMDIFTVGTGGGNAVRITTHSGTETPLAFSPDDKYIYFSAAIQDPASSAMWSSSWVTELYRVKSGGGRPELVTATPVCSVSFGPDGESFLYYDRTGSENIWRKHHTSSVARNIYYYDAEEGTHTRITANPGEDRDPVFAGDGRMVFLSERDGGSFNVYSALVDDAENATALTHFEGHPVRFLSRAENGTLCFGYRGEIYTMTEGGKPGKVHVSISGDSPEYPSSIRPGGVDEMAVSDDGKEIVLLSRGEVFATTDEYGTTRQITHTAEAEEGLTVSPDGKTIVYASERDGRWNLYKATMQREDDLHFAYATLIDEEPLFKDTKAERTYPSFSPDGKELAFLENRNILKVLDLGTGKVRQITDGSQHYGEFEYDWSPDGKWFALTLITNRRDPYSDIGIVSAAGGDSIHNVTSSGYIDVSPQWVMDGNALIFVSNRLGLRSHASWGSQDDVFIAFMNRKAYDEFNMSEEEYALYKEKKEAAEKKEKEVQEEKKDSKDRKGKKDGDAGKDKDGEKEDTQEDKAITVELDGLEDRVMRLTPMSSSLVSAAMTEDGESLYFLSSFEKGFDLWELKPRTGEISLVKKGVPAGAMHIDNEGKNLYILGRRPQVMSLGNKQLKPIDFNMEMDLDRAAERAYMFDHVFKQEKRKFYSADYHGVDLDRLQKDYEPFLAHINNNYDFSEMLSEILGELNVSHTGSGYRGVPAEKPTPALGLLFDQGYDGDGLKIDEVLEGGPFSVAGSKVKKGTVLEKIDGEPVVAGEDWFPLINGKQGVQVLFSFYDPASKERWEEVAKPVSAGEQNEMLYRRWVKSRAAAVDSLSGGRLGYVHIRSMADGSYRDVYADILGKYNLRDGIVIDTRHNGGGRLHEDIEILFSGEKYLEQVIQGTVVCDMPSRRYNKHSIMLVSEDNYSNAHGTPWVYQHQGLGSIVGMPVPGTMTSVNWETLQDPSMYFGIPVIGYRTRDGHYLENSQLEPDFLVRNKPEEIIEGRDEQLEVAVRELLKQIDADPDRW</sequence>
<accession>A0A9D9IF83</accession>
<dbReference type="PIRSF" id="PIRSF036421">
    <property type="entry name" value="Tricorn_protease"/>
    <property type="match status" value="1"/>
</dbReference>
<reference evidence="12" key="1">
    <citation type="submission" date="2020-10" db="EMBL/GenBank/DDBJ databases">
        <authorList>
            <person name="Gilroy R."/>
        </authorList>
    </citation>
    <scope>NUCLEOTIDE SEQUENCE</scope>
    <source>
        <strain evidence="12">B2-22910</strain>
    </source>
</reference>
<dbReference type="InterPro" id="IPR005151">
    <property type="entry name" value="Tail-specific_protease"/>
</dbReference>
<dbReference type="EC" id="3.4.21.-" evidence="7"/>
<dbReference type="Proteomes" id="UP000823603">
    <property type="component" value="Unassembled WGS sequence"/>
</dbReference>
<evidence type="ECO:0000259" key="11">
    <source>
        <dbReference type="Pfam" id="PF14684"/>
    </source>
</evidence>
<protein>
    <recommendedName>
        <fullName evidence="7">Tricorn protease homolog</fullName>
        <ecNumber evidence="7">3.4.21.-</ecNumber>
    </recommendedName>
</protein>
<comment type="caution">
    <text evidence="12">The sequence shown here is derived from an EMBL/GenBank/DDBJ whole genome shotgun (WGS) entry which is preliminary data.</text>
</comment>
<dbReference type="InterPro" id="IPR011042">
    <property type="entry name" value="6-blade_b-propeller_TolB-like"/>
</dbReference>
<proteinExistence type="inferred from homology"/>
<dbReference type="InterPro" id="IPR012393">
    <property type="entry name" value="Tricorn_protease"/>
</dbReference>
<keyword evidence="3 7" id="KW-0963">Cytoplasm</keyword>
<evidence type="ECO:0000256" key="7">
    <source>
        <dbReference type="PIRNR" id="PIRNR036421"/>
    </source>
</evidence>
<dbReference type="SUPFAM" id="SSF52096">
    <property type="entry name" value="ClpP/crotonase"/>
    <property type="match status" value="1"/>
</dbReference>
<dbReference type="InterPro" id="IPR028204">
    <property type="entry name" value="Tricorn_C1"/>
</dbReference>
<dbReference type="AlphaFoldDB" id="A0A9D9IF83"/>
<dbReference type="Pfam" id="PF26549">
    <property type="entry name" value="Tricorn_N"/>
    <property type="match status" value="1"/>
</dbReference>
<dbReference type="Gene3D" id="2.120.10.30">
    <property type="entry name" value="TolB, C-terminal domain"/>
    <property type="match status" value="2"/>
</dbReference>
<evidence type="ECO:0000313" key="13">
    <source>
        <dbReference type="Proteomes" id="UP000823603"/>
    </source>
</evidence>
<feature type="active site" description="Nucleophile" evidence="8">
    <location>
        <position position="986"/>
    </location>
</feature>
<dbReference type="SUPFAM" id="SSF82171">
    <property type="entry name" value="DPP6 N-terminal domain-like"/>
    <property type="match status" value="1"/>
</dbReference>
<dbReference type="EMBL" id="JADIMB010000028">
    <property type="protein sequence ID" value="MBO8470548.1"/>
    <property type="molecule type" value="Genomic_DNA"/>
</dbReference>
<dbReference type="CDD" id="cd07562">
    <property type="entry name" value="Peptidase_S41_TRI"/>
    <property type="match status" value="1"/>
</dbReference>
<keyword evidence="4 7" id="KW-0645">Protease</keyword>
<evidence type="ECO:0000259" key="10">
    <source>
        <dbReference type="Pfam" id="PF03572"/>
    </source>
</evidence>
<dbReference type="Gene3D" id="2.120.10.60">
    <property type="entry name" value="Tricorn protease N-terminal domain"/>
    <property type="match status" value="1"/>
</dbReference>
<dbReference type="InterPro" id="IPR029045">
    <property type="entry name" value="ClpP/crotonase-like_dom_sf"/>
</dbReference>
<dbReference type="Pfam" id="PF26550">
    <property type="entry name" value="Tricorn_2nd"/>
    <property type="match status" value="1"/>
</dbReference>
<feature type="domain" description="Tricorn protease C1" evidence="11">
    <location>
        <begin position="707"/>
        <end position="764"/>
    </location>
</feature>
<dbReference type="Pfam" id="PF03572">
    <property type="entry name" value="Peptidase_S41"/>
    <property type="match status" value="1"/>
</dbReference>
<dbReference type="GO" id="GO:0005737">
    <property type="term" value="C:cytoplasm"/>
    <property type="evidence" value="ECO:0007669"/>
    <property type="project" value="UniProtKB-SubCell"/>
</dbReference>
<dbReference type="GO" id="GO:0006508">
    <property type="term" value="P:proteolysis"/>
    <property type="evidence" value="ECO:0007669"/>
    <property type="project" value="UniProtKB-UniRule"/>
</dbReference>
<dbReference type="Gene3D" id="3.30.750.44">
    <property type="match status" value="1"/>
</dbReference>
<dbReference type="Gene3D" id="3.90.226.10">
    <property type="entry name" value="2-enoyl-CoA Hydratase, Chain A, domain 1"/>
    <property type="match status" value="1"/>
</dbReference>
<evidence type="ECO:0000313" key="12">
    <source>
        <dbReference type="EMBL" id="MBO8470548.1"/>
    </source>
</evidence>
<organism evidence="12 13">
    <name type="scientific">Candidatus Cryptobacteroides faecavium</name>
    <dbReference type="NCBI Taxonomy" id="2840762"/>
    <lineage>
        <taxon>Bacteria</taxon>
        <taxon>Pseudomonadati</taxon>
        <taxon>Bacteroidota</taxon>
        <taxon>Bacteroidia</taxon>
        <taxon>Bacteroidales</taxon>
        <taxon>Candidatus Cryptobacteroides</taxon>
    </lineage>
</organism>
<dbReference type="InterPro" id="IPR036034">
    <property type="entry name" value="PDZ_sf"/>
</dbReference>
<evidence type="ECO:0000256" key="2">
    <source>
        <dbReference type="ARBA" id="ARBA00008524"/>
    </source>
</evidence>
<comment type="subcellular location">
    <subcellularLocation>
        <location evidence="1 7">Cytoplasm</location>
    </subcellularLocation>
</comment>
<keyword evidence="6 7" id="KW-0720">Serine protease</keyword>
<feature type="active site" description="Charge relay system" evidence="8">
    <location>
        <position position="1043"/>
    </location>
</feature>
<gene>
    <name evidence="12" type="ORF">IAB82_01990</name>
</gene>
<dbReference type="Pfam" id="PF14684">
    <property type="entry name" value="Tricorn_C1"/>
    <property type="match status" value="1"/>
</dbReference>
<dbReference type="SUPFAM" id="SSF50156">
    <property type="entry name" value="PDZ domain-like"/>
    <property type="match status" value="1"/>
</dbReference>
<evidence type="ECO:0000256" key="3">
    <source>
        <dbReference type="ARBA" id="ARBA00022490"/>
    </source>
</evidence>
<feature type="active site" description="Charge relay system" evidence="8">
    <location>
        <position position="770"/>
    </location>
</feature>